<dbReference type="EMBL" id="UINC01011738">
    <property type="protein sequence ID" value="SVA51607.1"/>
    <property type="molecule type" value="Genomic_DNA"/>
</dbReference>
<dbReference type="AlphaFoldDB" id="A0A381WI30"/>
<accession>A0A381WI30</accession>
<sequence>MRIDEDKKEFDHAAERMIELGNLLLDEDHDTDSWEVASGLLAGAVHFWLYSRQPCGDLHCEACGEIDTAHKRLTRLAEETQQFAEDSDYYHTPYDANAGNA</sequence>
<proteinExistence type="predicted"/>
<organism evidence="1">
    <name type="scientific">marine metagenome</name>
    <dbReference type="NCBI Taxonomy" id="408172"/>
    <lineage>
        <taxon>unclassified sequences</taxon>
        <taxon>metagenomes</taxon>
        <taxon>ecological metagenomes</taxon>
    </lineage>
</organism>
<reference evidence="1" key="1">
    <citation type="submission" date="2018-05" db="EMBL/GenBank/DDBJ databases">
        <authorList>
            <person name="Lanie J.A."/>
            <person name="Ng W.-L."/>
            <person name="Kazmierczak K.M."/>
            <person name="Andrzejewski T.M."/>
            <person name="Davidsen T.M."/>
            <person name="Wayne K.J."/>
            <person name="Tettelin H."/>
            <person name="Glass J.I."/>
            <person name="Rusch D."/>
            <person name="Podicherti R."/>
            <person name="Tsui H.-C.T."/>
            <person name="Winkler M.E."/>
        </authorList>
    </citation>
    <scope>NUCLEOTIDE SEQUENCE</scope>
</reference>
<name>A0A381WI30_9ZZZZ</name>
<evidence type="ECO:0000313" key="1">
    <source>
        <dbReference type="EMBL" id="SVA51607.1"/>
    </source>
</evidence>
<gene>
    <name evidence="1" type="ORF">METZ01_LOCUS104461</name>
</gene>
<protein>
    <submittedName>
        <fullName evidence="1">Uncharacterized protein</fullName>
    </submittedName>
</protein>